<dbReference type="EMBL" id="SMZT01000001">
    <property type="protein sequence ID" value="TDL46507.1"/>
    <property type="molecule type" value="Genomic_DNA"/>
</dbReference>
<sequence length="78" mass="8483">MSTRTPRHRAPQSAQARRAERQVVLALIASPILLALLIWFAVRTDNVVLLIVSVIGAVIGTWIGDKRKARKKANAGGN</sequence>
<proteinExistence type="predicted"/>
<feature type="transmembrane region" description="Helical" evidence="1">
    <location>
        <begin position="21"/>
        <end position="41"/>
    </location>
</feature>
<dbReference type="GeneID" id="64345838"/>
<keyword evidence="1" id="KW-0812">Transmembrane</keyword>
<evidence type="ECO:0000313" key="3">
    <source>
        <dbReference type="Proteomes" id="UP000295163"/>
    </source>
</evidence>
<keyword evidence="1" id="KW-1133">Transmembrane helix</keyword>
<evidence type="ECO:0000256" key="1">
    <source>
        <dbReference type="SAM" id="Phobius"/>
    </source>
</evidence>
<name>A0A4R5YT04_KOCRO</name>
<organism evidence="2 3">
    <name type="scientific">Kocuria rosea</name>
    <name type="common">Deinococcus erythromyxa</name>
    <name type="synonym">Micrococcus rubens</name>
    <dbReference type="NCBI Taxonomy" id="1275"/>
    <lineage>
        <taxon>Bacteria</taxon>
        <taxon>Bacillati</taxon>
        <taxon>Actinomycetota</taxon>
        <taxon>Actinomycetes</taxon>
        <taxon>Micrococcales</taxon>
        <taxon>Micrococcaceae</taxon>
        <taxon>Kocuria</taxon>
    </lineage>
</organism>
<comment type="caution">
    <text evidence="2">The sequence shown here is derived from an EMBL/GenBank/DDBJ whole genome shotgun (WGS) entry which is preliminary data.</text>
</comment>
<gene>
    <name evidence="2" type="ORF">E2R59_00330</name>
</gene>
<dbReference type="Proteomes" id="UP000295163">
    <property type="component" value="Unassembled WGS sequence"/>
</dbReference>
<dbReference type="AlphaFoldDB" id="A0A4R5YT04"/>
<feature type="transmembrane region" description="Helical" evidence="1">
    <location>
        <begin position="47"/>
        <end position="64"/>
    </location>
</feature>
<evidence type="ECO:0000313" key="2">
    <source>
        <dbReference type="EMBL" id="TDL46507.1"/>
    </source>
</evidence>
<dbReference type="RefSeq" id="WP_133408786.1">
    <property type="nucleotide sequence ID" value="NZ_SMZT01000001.1"/>
</dbReference>
<keyword evidence="1" id="KW-0472">Membrane</keyword>
<accession>A0A4R5YT04</accession>
<protein>
    <submittedName>
        <fullName evidence="2">Uncharacterized protein</fullName>
    </submittedName>
</protein>
<reference evidence="2 3" key="1">
    <citation type="submission" date="2019-03" db="EMBL/GenBank/DDBJ databases">
        <title>Genome Sequencing and Assembly of Various Microbes Isolated from Partially Reclaimed Soil and Acid Mine Drainage (AMD) Site.</title>
        <authorList>
            <person name="Steinbock B."/>
            <person name="Bechtold R."/>
            <person name="Sevigny J.L."/>
            <person name="Thomas D."/>
            <person name="Cuthill L.R."/>
            <person name="Aveiro Johannsen E.J."/>
            <person name="Thomas K."/>
            <person name="Ghosh A."/>
        </authorList>
    </citation>
    <scope>NUCLEOTIDE SEQUENCE [LARGE SCALE GENOMIC DNA]</scope>
    <source>
        <strain evidence="2 3">S-A3</strain>
    </source>
</reference>